<dbReference type="EMBL" id="CAJPWZ010000496">
    <property type="protein sequence ID" value="CAG2194794.1"/>
    <property type="molecule type" value="Genomic_DNA"/>
</dbReference>
<dbReference type="Proteomes" id="UP000683360">
    <property type="component" value="Unassembled WGS sequence"/>
</dbReference>
<evidence type="ECO:0000313" key="1">
    <source>
        <dbReference type="EMBL" id="CAG2194794.1"/>
    </source>
</evidence>
<gene>
    <name evidence="1" type="ORF">MEDL_9797</name>
</gene>
<organism evidence="1 2">
    <name type="scientific">Mytilus edulis</name>
    <name type="common">Blue mussel</name>
    <dbReference type="NCBI Taxonomy" id="6550"/>
    <lineage>
        <taxon>Eukaryota</taxon>
        <taxon>Metazoa</taxon>
        <taxon>Spiralia</taxon>
        <taxon>Lophotrochozoa</taxon>
        <taxon>Mollusca</taxon>
        <taxon>Bivalvia</taxon>
        <taxon>Autobranchia</taxon>
        <taxon>Pteriomorphia</taxon>
        <taxon>Mytilida</taxon>
        <taxon>Mytiloidea</taxon>
        <taxon>Mytilidae</taxon>
        <taxon>Mytilinae</taxon>
        <taxon>Mytilus</taxon>
    </lineage>
</organism>
<accession>A0A8S3QH88</accession>
<protein>
    <submittedName>
        <fullName evidence="1">Uncharacterized protein</fullName>
    </submittedName>
</protein>
<name>A0A8S3QH88_MYTED</name>
<proteinExistence type="predicted"/>
<evidence type="ECO:0000313" key="2">
    <source>
        <dbReference type="Proteomes" id="UP000683360"/>
    </source>
</evidence>
<dbReference type="AlphaFoldDB" id="A0A8S3QH88"/>
<sequence>MSTLIGILLDVSASMQENSKGRIKEEGGEWASPRKWGARAIRKWASPEVIKNAIAKDMMALILEELQYNDDFLKNFVDKCLPFSCRNWTREETGLLDIIQGAYVNVATKLYTATEEHVLDVEKKGQIILIEASRRLNHPDNIHDACDLAKTVVCSQDALSDLLVNVSLDMYINKSTKELAPKDQGEDNTCFAFVAATVIHLSIYRIIGREGGYPDFKVILDKIVQRYGTQSTSTFKVLSEVCPEYRLQCREIKKNDALQAITEKRPVVAIYRLTKDEGQIFSDFFYGNPRGVLSKTKLI</sequence>
<keyword evidence="2" id="KW-1185">Reference proteome</keyword>
<dbReference type="OrthoDB" id="5986014at2759"/>
<comment type="caution">
    <text evidence="1">The sequence shown here is derived from an EMBL/GenBank/DDBJ whole genome shotgun (WGS) entry which is preliminary data.</text>
</comment>
<reference evidence="1" key="1">
    <citation type="submission" date="2021-03" db="EMBL/GenBank/DDBJ databases">
        <authorList>
            <person name="Bekaert M."/>
        </authorList>
    </citation>
    <scope>NUCLEOTIDE SEQUENCE</scope>
</reference>